<dbReference type="EMBL" id="BGPR01072653">
    <property type="protein sequence ID" value="GBO45514.1"/>
    <property type="molecule type" value="Genomic_DNA"/>
</dbReference>
<dbReference type="Proteomes" id="UP000499080">
    <property type="component" value="Unassembled WGS sequence"/>
</dbReference>
<evidence type="ECO:0000313" key="1">
    <source>
        <dbReference type="EMBL" id="GBO45514.1"/>
    </source>
</evidence>
<organism evidence="2 3">
    <name type="scientific">Araneus ventricosus</name>
    <name type="common">Orbweaver spider</name>
    <name type="synonym">Epeira ventricosa</name>
    <dbReference type="NCBI Taxonomy" id="182803"/>
    <lineage>
        <taxon>Eukaryota</taxon>
        <taxon>Metazoa</taxon>
        <taxon>Ecdysozoa</taxon>
        <taxon>Arthropoda</taxon>
        <taxon>Chelicerata</taxon>
        <taxon>Arachnida</taxon>
        <taxon>Araneae</taxon>
        <taxon>Araneomorphae</taxon>
        <taxon>Entelegynae</taxon>
        <taxon>Araneoidea</taxon>
        <taxon>Araneidae</taxon>
        <taxon>Araneus</taxon>
    </lineage>
</organism>
<proteinExistence type="predicted"/>
<comment type="caution">
    <text evidence="2">The sequence shown here is derived from an EMBL/GenBank/DDBJ whole genome shotgun (WGS) entry which is preliminary data.</text>
</comment>
<reference evidence="2 3" key="1">
    <citation type="journal article" date="2019" name="Sci. Rep.">
        <title>Orb-weaving spider Araneus ventricosus genome elucidates the spidroin gene catalogue.</title>
        <authorList>
            <person name="Kono N."/>
            <person name="Nakamura H."/>
            <person name="Ohtoshi R."/>
            <person name="Moran D.A.P."/>
            <person name="Shinohara A."/>
            <person name="Yoshida Y."/>
            <person name="Fujiwara M."/>
            <person name="Mori M."/>
            <person name="Tomita M."/>
            <person name="Arakawa K."/>
        </authorList>
    </citation>
    <scope>NUCLEOTIDE SEQUENCE [LARGE SCALE GENOMIC DNA]</scope>
</reference>
<evidence type="ECO:0000313" key="2">
    <source>
        <dbReference type="EMBL" id="GBO45521.1"/>
    </source>
</evidence>
<evidence type="ECO:0000313" key="3">
    <source>
        <dbReference type="Proteomes" id="UP000499080"/>
    </source>
</evidence>
<gene>
    <name evidence="2" type="ORF">AVEN_268143_1</name>
    <name evidence="1" type="ORF">AVEN_39326_1</name>
</gene>
<accession>A0A4Y2X7G4</accession>
<dbReference type="AlphaFoldDB" id="A0A4Y2X7G4"/>
<keyword evidence="3" id="KW-1185">Reference proteome</keyword>
<sequence length="136" mass="15390">MIAANVKSPSSSPAKSWETSRTRRTRFLDFVGPLQDHFVSTVRIDHHQGRPLADSTKCSKLARATKAAHSPMFHSTFFGTQDAKPIRRCEIPMKIGTDRLRNCNSNEVGFPLEWMAIKMKYDSSRRVINHPCVGEC</sequence>
<dbReference type="EMBL" id="BGPR01072664">
    <property type="protein sequence ID" value="GBO45521.1"/>
    <property type="molecule type" value="Genomic_DNA"/>
</dbReference>
<protein>
    <submittedName>
        <fullName evidence="2">Uncharacterized protein</fullName>
    </submittedName>
</protein>
<name>A0A4Y2X7G4_ARAVE</name>